<comment type="pathway">
    <text evidence="3 4">Cofactor biosynthesis; coenzyme A biosynthesis; CoA from (R)-pantothenate: step 3/5.</text>
</comment>
<dbReference type="InterPro" id="IPR036551">
    <property type="entry name" value="Flavin_trans-like"/>
</dbReference>
<keyword evidence="2 3" id="KW-0456">Lyase</keyword>
<comment type="cofactor">
    <cofactor evidence="3">
        <name>FMN</name>
        <dbReference type="ChEBI" id="CHEBI:58210"/>
    </cofactor>
    <text evidence="3">Binds 1 FMN per subunit.</text>
</comment>
<name>A0ABT7QJN9_9GAMM</name>
<comment type="pathway">
    <text evidence="3 4">Cofactor biosynthesis; coenzyme A biosynthesis; CoA from (R)-pantothenate: step 2/5.</text>
</comment>
<evidence type="ECO:0000259" key="6">
    <source>
        <dbReference type="Pfam" id="PF04127"/>
    </source>
</evidence>
<dbReference type="GO" id="GO:0004632">
    <property type="term" value="F:phosphopantothenate--cysteine ligase activity"/>
    <property type="evidence" value="ECO:0007669"/>
    <property type="project" value="UniProtKB-EC"/>
</dbReference>
<keyword evidence="3 4" id="KW-0285">Flavoprotein</keyword>
<comment type="caution">
    <text evidence="3">Lacks conserved residue(s) required for the propagation of feature annotation.</text>
</comment>
<feature type="binding site" evidence="3">
    <location>
        <position position="317"/>
    </location>
    <ligand>
        <name>CTP</name>
        <dbReference type="ChEBI" id="CHEBI:37563"/>
    </ligand>
</feature>
<keyword evidence="1 3" id="KW-0210">Decarboxylase</keyword>
<dbReference type="HAMAP" id="MF_02225">
    <property type="entry name" value="CoaBC"/>
    <property type="match status" value="1"/>
</dbReference>
<feature type="binding site" evidence="3">
    <location>
        <position position="334"/>
    </location>
    <ligand>
        <name>CTP</name>
        <dbReference type="ChEBI" id="CHEBI:37563"/>
    </ligand>
</feature>
<accession>A0ABT7QJN9</accession>
<sequence length="401" mass="42265">MGTIILGVCGSIACYKAAALTRLLTAQGDEVQVIMTPAATRFVGTASFRALSGRAVATDEWNAPLSADGMDHIHLSRSATALLIAPASADFLAKAAAGIADNSLLSTFLAADIPRLVAPAMNQQMWRAAATQRNIQQLLADGVTVIGPNSGVQACGENGEGRMSEPENIIQQLKNRLTRPLNGLRFVISAGATVEYLDDMRIISNMSSGRMGFCIAEAAHQAGAEVVILAGQTTAPPPPLPLRRALSGKEMLAAAIEECRRADVFISVAAVADFRPSTPKRGKIAHKEGVLILQLNPTTDILSAITEQYPRLFAVGFAAQSGNATTRATAARKKRQQKKLSVIAANALSDAGKNDSELLIISSAGEISLPRQPKPQAAQALIAHIAEQLVSHETSQEKIIP</sequence>
<dbReference type="NCBIfam" id="TIGR00521">
    <property type="entry name" value="coaBC_dfp"/>
    <property type="match status" value="1"/>
</dbReference>
<dbReference type="Pfam" id="PF04127">
    <property type="entry name" value="DFP"/>
    <property type="match status" value="1"/>
</dbReference>
<evidence type="ECO:0000313" key="7">
    <source>
        <dbReference type="EMBL" id="MDM5146914.1"/>
    </source>
</evidence>
<evidence type="ECO:0000259" key="5">
    <source>
        <dbReference type="Pfam" id="PF02441"/>
    </source>
</evidence>
<dbReference type="Gene3D" id="3.40.50.1950">
    <property type="entry name" value="Flavin prenyltransferase-like"/>
    <property type="match status" value="1"/>
</dbReference>
<dbReference type="InterPro" id="IPR007085">
    <property type="entry name" value="DNA/pantothenate-metab_flavo_C"/>
</dbReference>
<dbReference type="PANTHER" id="PTHR14359:SF6">
    <property type="entry name" value="PHOSPHOPANTOTHENOYLCYSTEINE DECARBOXYLASE"/>
    <property type="match status" value="1"/>
</dbReference>
<evidence type="ECO:0000256" key="2">
    <source>
        <dbReference type="ARBA" id="ARBA00023239"/>
    </source>
</evidence>
<feature type="region of interest" description="Phosphopantothenoylcysteine decarboxylase" evidence="3">
    <location>
        <begin position="1"/>
        <end position="185"/>
    </location>
</feature>
<dbReference type="Gene3D" id="3.40.50.10300">
    <property type="entry name" value="CoaB-like"/>
    <property type="match status" value="1"/>
</dbReference>
<comment type="caution">
    <text evidence="7">The sequence shown here is derived from an EMBL/GenBank/DDBJ whole genome shotgun (WGS) entry which is preliminary data.</text>
</comment>
<feature type="domain" description="Flavoprotein" evidence="5">
    <location>
        <begin position="3"/>
        <end position="175"/>
    </location>
</feature>
<comment type="function">
    <text evidence="3">Catalyzes two sequential steps in the biosynthesis of coenzyme A. In the first step cysteine is conjugated to 4'-phosphopantothenate to form 4-phosphopantothenoylcysteine. In the second step the latter compound is decarboxylated to form 4'-phosphopantotheine.</text>
</comment>
<dbReference type="PANTHER" id="PTHR14359">
    <property type="entry name" value="HOMO-OLIGOMERIC FLAVIN CONTAINING CYS DECARBOXYLASE FAMILY"/>
    <property type="match status" value="1"/>
</dbReference>
<keyword evidence="3 4" id="KW-0288">FMN</keyword>
<organism evidence="7 8">
    <name type="scientific">Candidatus Doriopsillibacter californiensis</name>
    <dbReference type="NCBI Taxonomy" id="2970740"/>
    <lineage>
        <taxon>Bacteria</taxon>
        <taxon>Pseudomonadati</taxon>
        <taxon>Pseudomonadota</taxon>
        <taxon>Gammaproteobacteria</taxon>
        <taxon>Candidatus Tethybacterales</taxon>
        <taxon>Candidatus Persebacteraceae</taxon>
        <taxon>Candidatus Doriopsillibacter</taxon>
    </lineage>
</organism>
<dbReference type="Pfam" id="PF02441">
    <property type="entry name" value="Flavoprotein"/>
    <property type="match status" value="1"/>
</dbReference>
<keyword evidence="3 4" id="KW-0436">Ligase</keyword>
<keyword evidence="3" id="KW-0511">Multifunctional enzyme</keyword>
<dbReference type="EC" id="6.3.2.5" evidence="3"/>
<feature type="domain" description="DNA/pantothenate metabolism flavoprotein C-terminal" evidence="6">
    <location>
        <begin position="181"/>
        <end position="387"/>
    </location>
</feature>
<dbReference type="EMBL" id="JANQAO010000001">
    <property type="protein sequence ID" value="MDM5146914.1"/>
    <property type="molecule type" value="Genomic_DNA"/>
</dbReference>
<comment type="catalytic activity">
    <reaction evidence="3 4">
        <text>N-[(R)-4-phosphopantothenoyl]-L-cysteine + H(+) = (R)-4'-phosphopantetheine + CO2</text>
        <dbReference type="Rhea" id="RHEA:16793"/>
        <dbReference type="ChEBI" id="CHEBI:15378"/>
        <dbReference type="ChEBI" id="CHEBI:16526"/>
        <dbReference type="ChEBI" id="CHEBI:59458"/>
        <dbReference type="ChEBI" id="CHEBI:61723"/>
        <dbReference type="EC" id="4.1.1.36"/>
    </reaction>
</comment>
<comment type="cofactor">
    <cofactor evidence="3">
        <name>Mg(2+)</name>
        <dbReference type="ChEBI" id="CHEBI:18420"/>
    </cofactor>
</comment>
<proteinExistence type="inferred from homology"/>
<dbReference type="SUPFAM" id="SSF52507">
    <property type="entry name" value="Homo-oligomeric flavin-containing Cys decarboxylases, HFCD"/>
    <property type="match status" value="1"/>
</dbReference>
<dbReference type="InterPro" id="IPR003382">
    <property type="entry name" value="Flavoprotein"/>
</dbReference>
<dbReference type="EC" id="4.1.1.36" evidence="3"/>
<reference evidence="7" key="1">
    <citation type="submission" date="2022-08" db="EMBL/GenBank/DDBJ databases">
        <authorList>
            <person name="Dzunkova M."/>
            <person name="La Clair J."/>
            <person name="Tyml T."/>
            <person name="Doud D."/>
            <person name="Schulz F."/>
            <person name="Piquer S."/>
            <person name="Porcel Sanchis D."/>
            <person name="Osborn A."/>
            <person name="Robinson D."/>
            <person name="Louie K.B."/>
            <person name="Bowen B.P."/>
            <person name="Bowers R."/>
            <person name="Lee J."/>
            <person name="Arnau Llombart V."/>
            <person name="Diaz Villanueva W."/>
            <person name="Gosliner T."/>
            <person name="Northen T."/>
            <person name="Cheng J.-F."/>
            <person name="Burkart M.D."/>
            <person name="Woyke T."/>
        </authorList>
    </citation>
    <scope>NUCLEOTIDE SEQUENCE</scope>
    <source>
        <strain evidence="7">Df01</strain>
    </source>
</reference>
<evidence type="ECO:0000256" key="3">
    <source>
        <dbReference type="HAMAP-Rule" id="MF_02225"/>
    </source>
</evidence>
<feature type="binding site" evidence="3">
    <location>
        <position position="338"/>
    </location>
    <ligand>
        <name>CTP</name>
        <dbReference type="ChEBI" id="CHEBI:37563"/>
    </ligand>
</feature>
<reference evidence="7" key="2">
    <citation type="journal article" date="2023" name="Microbiome">
        <title>Synthase-selected sorting approach identifies a beta-lactone synthase in a nudibranch symbiotic bacterium.</title>
        <authorList>
            <person name="Dzunkova M."/>
            <person name="La Clair J.J."/>
            <person name="Tyml T."/>
            <person name="Doud D."/>
            <person name="Schulz F."/>
            <person name="Piquer-Esteban S."/>
            <person name="Porcel Sanchis D."/>
            <person name="Osborn A."/>
            <person name="Robinson D."/>
            <person name="Louie K.B."/>
            <person name="Bowen B.P."/>
            <person name="Bowers R.M."/>
            <person name="Lee J."/>
            <person name="Arnau V."/>
            <person name="Diaz-Villanueva W."/>
            <person name="Stepanauskas R."/>
            <person name="Gosliner T."/>
            <person name="Date S.V."/>
            <person name="Northen T.R."/>
            <person name="Cheng J.F."/>
            <person name="Burkart M.D."/>
            <person name="Woyke T."/>
        </authorList>
    </citation>
    <scope>NUCLEOTIDE SEQUENCE</scope>
    <source>
        <strain evidence="7">Df01</strain>
    </source>
</reference>
<gene>
    <name evidence="3 7" type="primary">coaBC</name>
    <name evidence="7" type="ORF">NQX30_00735</name>
</gene>
<comment type="function">
    <text evidence="4">Catalyzes two steps in the biosynthesis of coenzyme A. In the first step cysteine is conjugated to 4'-phosphopantothenate to form 4-phosphopantothenoylcysteine, in the latter compound is decarboxylated to form 4'-phosphopantotheine.</text>
</comment>
<evidence type="ECO:0000256" key="4">
    <source>
        <dbReference type="RuleBase" id="RU364078"/>
    </source>
</evidence>
<evidence type="ECO:0000256" key="1">
    <source>
        <dbReference type="ARBA" id="ARBA00022793"/>
    </source>
</evidence>
<feature type="binding site" evidence="3">
    <location>
        <position position="273"/>
    </location>
    <ligand>
        <name>CTP</name>
        <dbReference type="ChEBI" id="CHEBI:37563"/>
    </ligand>
</feature>
<keyword evidence="3" id="KW-0460">Magnesium</keyword>
<evidence type="ECO:0000313" key="8">
    <source>
        <dbReference type="Proteomes" id="UP001168167"/>
    </source>
</evidence>
<dbReference type="Proteomes" id="UP001168167">
    <property type="component" value="Unassembled WGS sequence"/>
</dbReference>
<feature type="binding site" evidence="3">
    <location>
        <position position="283"/>
    </location>
    <ligand>
        <name>CTP</name>
        <dbReference type="ChEBI" id="CHEBI:37563"/>
    </ligand>
</feature>
<dbReference type="InterPro" id="IPR035929">
    <property type="entry name" value="CoaB-like_sf"/>
</dbReference>
<dbReference type="GO" id="GO:0004633">
    <property type="term" value="F:phosphopantothenoylcysteine decarboxylase activity"/>
    <property type="evidence" value="ECO:0007669"/>
    <property type="project" value="UniProtKB-EC"/>
</dbReference>
<comment type="catalytic activity">
    <reaction evidence="3 4">
        <text>(R)-4'-phosphopantothenate + L-cysteine + CTP = N-[(R)-4-phosphopantothenoyl]-L-cysteine + CMP + diphosphate + H(+)</text>
        <dbReference type="Rhea" id="RHEA:19397"/>
        <dbReference type="ChEBI" id="CHEBI:10986"/>
        <dbReference type="ChEBI" id="CHEBI:15378"/>
        <dbReference type="ChEBI" id="CHEBI:33019"/>
        <dbReference type="ChEBI" id="CHEBI:35235"/>
        <dbReference type="ChEBI" id="CHEBI:37563"/>
        <dbReference type="ChEBI" id="CHEBI:59458"/>
        <dbReference type="ChEBI" id="CHEBI:60377"/>
        <dbReference type="EC" id="6.3.2.5"/>
    </reaction>
</comment>
<feature type="region of interest" description="Phosphopantothenate--cysteine ligase" evidence="3">
    <location>
        <begin position="186"/>
        <end position="401"/>
    </location>
</feature>
<keyword evidence="8" id="KW-1185">Reference proteome</keyword>
<comment type="similarity">
    <text evidence="3 4">In the C-terminal section; belongs to the PPC synthetase family.</text>
</comment>
<dbReference type="SUPFAM" id="SSF102645">
    <property type="entry name" value="CoaB-like"/>
    <property type="match status" value="1"/>
</dbReference>
<dbReference type="InterPro" id="IPR005252">
    <property type="entry name" value="CoaBC"/>
</dbReference>
<comment type="similarity">
    <text evidence="3 4">In the N-terminal section; belongs to the HFCD (homo-oligomeric flavin containing Cys decarboxylase) superfamily.</text>
</comment>
<keyword evidence="3" id="KW-0479">Metal-binding</keyword>
<protein>
    <recommendedName>
        <fullName evidence="3">Coenzyme A biosynthesis bifunctional protein CoaBC</fullName>
    </recommendedName>
    <alternativeName>
        <fullName evidence="3">DNA/pantothenate metabolism flavoprotein</fullName>
    </alternativeName>
    <alternativeName>
        <fullName evidence="3">Phosphopantothenoylcysteine synthetase/decarboxylase</fullName>
        <shortName evidence="3">PPCS-PPCDC</shortName>
    </alternativeName>
    <domain>
        <recommendedName>
            <fullName evidence="3">Phosphopantothenoylcysteine decarboxylase</fullName>
            <shortName evidence="3">PPC decarboxylase</shortName>
            <shortName evidence="3">PPC-DC</shortName>
            <ecNumber evidence="3">4.1.1.36</ecNumber>
        </recommendedName>
        <alternativeName>
            <fullName evidence="3">CoaC</fullName>
        </alternativeName>
    </domain>
    <domain>
        <recommendedName>
            <fullName evidence="3">Phosphopantothenate--cysteine ligase</fullName>
            <ecNumber evidence="3">6.3.2.5</ecNumber>
        </recommendedName>
        <alternativeName>
            <fullName evidence="3">CoaB</fullName>
        </alternativeName>
        <alternativeName>
            <fullName evidence="3">Phosphopantothenoylcysteine synthetase</fullName>
            <shortName evidence="3">PPC synthetase</shortName>
            <shortName evidence="3">PPC-S</shortName>
        </alternativeName>
    </domain>
</protein>
<feature type="active site" description="Proton donor" evidence="3">
    <location>
        <position position="155"/>
    </location>
</feature>